<protein>
    <submittedName>
        <fullName evidence="2">Uncharacterized protein</fullName>
    </submittedName>
</protein>
<accession>A0A9Q8LES1</accession>
<dbReference type="GeneID" id="71985230"/>
<reference evidence="2" key="1">
    <citation type="submission" date="2021-12" db="EMBL/GenBank/DDBJ databases">
        <authorList>
            <person name="Zaccaron A."/>
            <person name="Stergiopoulos I."/>
        </authorList>
    </citation>
    <scope>NUCLEOTIDE SEQUENCE</scope>
    <source>
        <strain evidence="2">Race5_Kim</strain>
    </source>
</reference>
<evidence type="ECO:0000313" key="3">
    <source>
        <dbReference type="Proteomes" id="UP000756132"/>
    </source>
</evidence>
<feature type="compositionally biased region" description="Acidic residues" evidence="1">
    <location>
        <begin position="109"/>
        <end position="120"/>
    </location>
</feature>
<feature type="compositionally biased region" description="Basic and acidic residues" evidence="1">
    <location>
        <begin position="332"/>
        <end position="350"/>
    </location>
</feature>
<evidence type="ECO:0000256" key="1">
    <source>
        <dbReference type="SAM" id="MobiDB-lite"/>
    </source>
</evidence>
<dbReference type="OMA" id="ESIMMAK"/>
<dbReference type="EMBL" id="CP090166">
    <property type="protein sequence ID" value="UJO16047.1"/>
    <property type="molecule type" value="Genomic_DNA"/>
</dbReference>
<keyword evidence="3" id="KW-1185">Reference proteome</keyword>
<dbReference type="Proteomes" id="UP000756132">
    <property type="component" value="Chromosome 4"/>
</dbReference>
<dbReference type="RefSeq" id="XP_047760413.1">
    <property type="nucleotide sequence ID" value="XM_047904500.1"/>
</dbReference>
<evidence type="ECO:0000313" key="2">
    <source>
        <dbReference type="EMBL" id="UJO16047.1"/>
    </source>
</evidence>
<sequence length="350" mass="38916">MANEQVPESMADKVCHIFKLPVEIGQGVVAGEIANFKVRISNVDLADASGNAVTQTVVTLLNKAELQPLLNTKLVSKEIRNHVEGRIAADVSAGQIAIQLNITDRPLNEEPDAEEQEEIDHEGVEQKVPDGFIDEGKFASGRTFKHCLAYVPIGLVDITAHESDIAGGWKGRDVVEHEAYLDDDPESIMMAKVIIKRDGAGDWVVKVLWAEVKTLWPMHEDKNIQTRDLPNGEIQQYDPTVEVFDALVVEMQAGVEDYIQRSLSNILPRNAALSLENLCSFQQLVVGTADGVASASSEWTTRSFHDIRHRFVVDQQLHHLDLGEIDVEELPYEPRPKTKAESQQEVESDR</sequence>
<name>A0A9Q8LES1_PASFU</name>
<organism evidence="2 3">
    <name type="scientific">Passalora fulva</name>
    <name type="common">Tomato leaf mold</name>
    <name type="synonym">Cladosporium fulvum</name>
    <dbReference type="NCBI Taxonomy" id="5499"/>
    <lineage>
        <taxon>Eukaryota</taxon>
        <taxon>Fungi</taxon>
        <taxon>Dikarya</taxon>
        <taxon>Ascomycota</taxon>
        <taxon>Pezizomycotina</taxon>
        <taxon>Dothideomycetes</taxon>
        <taxon>Dothideomycetidae</taxon>
        <taxon>Mycosphaerellales</taxon>
        <taxon>Mycosphaerellaceae</taxon>
        <taxon>Fulvia</taxon>
    </lineage>
</organism>
<feature type="region of interest" description="Disordered" evidence="1">
    <location>
        <begin position="107"/>
        <end position="126"/>
    </location>
</feature>
<reference evidence="2" key="2">
    <citation type="journal article" date="2022" name="Microb. Genom.">
        <title>A chromosome-scale genome assembly of the tomato pathogen Cladosporium fulvum reveals a compartmentalized genome architecture and the presence of a dispensable chromosome.</title>
        <authorList>
            <person name="Zaccaron A.Z."/>
            <person name="Chen L.H."/>
            <person name="Samaras A."/>
            <person name="Stergiopoulos I."/>
        </authorList>
    </citation>
    <scope>NUCLEOTIDE SEQUENCE</scope>
    <source>
        <strain evidence="2">Race5_Kim</strain>
    </source>
</reference>
<feature type="region of interest" description="Disordered" evidence="1">
    <location>
        <begin position="329"/>
        <end position="350"/>
    </location>
</feature>
<dbReference type="AlphaFoldDB" id="A0A9Q8LES1"/>
<gene>
    <name evidence="2" type="ORF">CLAFUR5_05352</name>
</gene>
<proteinExistence type="predicted"/>
<dbReference type="KEGG" id="ffu:CLAFUR5_05352"/>